<dbReference type="EMBL" id="JAVFHQ010000040">
    <property type="protein sequence ID" value="KAK4542558.1"/>
    <property type="molecule type" value="Genomic_DNA"/>
</dbReference>
<keyword evidence="3" id="KW-0539">Nucleus</keyword>
<comment type="caution">
    <text evidence="5">The sequence shown here is derived from an EMBL/GenBank/DDBJ whole genome shotgun (WGS) entry which is preliminary data.</text>
</comment>
<keyword evidence="6" id="KW-1185">Reference proteome</keyword>
<feature type="compositionally biased region" description="Pro residues" evidence="4">
    <location>
        <begin position="44"/>
        <end position="54"/>
    </location>
</feature>
<dbReference type="InterPro" id="IPR024661">
    <property type="entry name" value="RNA_pol_III_Rpc31"/>
</dbReference>
<evidence type="ECO:0008006" key="7">
    <source>
        <dbReference type="Google" id="ProtNLM"/>
    </source>
</evidence>
<proteinExistence type="inferred from homology"/>
<dbReference type="GO" id="GO:0005634">
    <property type="term" value="C:nucleus"/>
    <property type="evidence" value="ECO:0007669"/>
    <property type="project" value="UniProtKB-SubCell"/>
</dbReference>
<feature type="compositionally biased region" description="Acidic residues" evidence="4">
    <location>
        <begin position="229"/>
        <end position="249"/>
    </location>
</feature>
<dbReference type="Pfam" id="PF11705">
    <property type="entry name" value="RNA_pol_3_Rpc31"/>
    <property type="match status" value="1"/>
</dbReference>
<evidence type="ECO:0000256" key="2">
    <source>
        <dbReference type="ARBA" id="ARBA00008352"/>
    </source>
</evidence>
<gene>
    <name evidence="5" type="ORF">LTR36_006606</name>
</gene>
<dbReference type="Proteomes" id="UP001324427">
    <property type="component" value="Unassembled WGS sequence"/>
</dbReference>
<reference evidence="5 6" key="1">
    <citation type="submission" date="2021-11" db="EMBL/GenBank/DDBJ databases">
        <title>Black yeast isolated from Biological Soil Crust.</title>
        <authorList>
            <person name="Kurbessoian T."/>
        </authorList>
    </citation>
    <scope>NUCLEOTIDE SEQUENCE [LARGE SCALE GENOMIC DNA]</scope>
    <source>
        <strain evidence="5 6">CCFEE 5522</strain>
    </source>
</reference>
<evidence type="ECO:0000256" key="3">
    <source>
        <dbReference type="ARBA" id="ARBA00023242"/>
    </source>
</evidence>
<feature type="region of interest" description="Disordered" evidence="4">
    <location>
        <begin position="141"/>
        <end position="253"/>
    </location>
</feature>
<evidence type="ECO:0000313" key="5">
    <source>
        <dbReference type="EMBL" id="KAK4542558.1"/>
    </source>
</evidence>
<name>A0AAV9JCP9_9PEZI</name>
<feature type="compositionally biased region" description="Acidic residues" evidence="4">
    <location>
        <begin position="175"/>
        <end position="222"/>
    </location>
</feature>
<sequence length="297" mass="33198">MGGTMGGQKLPFDVDPDLEKEVLAYDAEGTKADEDDPKQAFVWPPYPGGVPRAPPVTERERRKVNIYRDMIARKHAGPHYTGPMGSLKALCNKRTAADFNAFEDQPTYGKKYGPKEFRLPDLTKVKFAAPYLFPREIWETIGYNPDADPDDPNAPPKKKLMLSKKTTFDKLARFDDDDEKGAGDATDDDDGEDKDDDDEADGDGPQDDDFDEDDEDDGDDYNAEQYFDGGDEDVEEAGGDEYAGDEGDDYDYKPRVYHDKRAFDRAAYLKTEDAGNEYSYEAVIGMTTQGYAQGAME</sequence>
<comment type="subcellular location">
    <subcellularLocation>
        <location evidence="1">Nucleus</location>
    </subcellularLocation>
</comment>
<dbReference type="GO" id="GO:0006383">
    <property type="term" value="P:transcription by RNA polymerase III"/>
    <property type="evidence" value="ECO:0007669"/>
    <property type="project" value="InterPro"/>
</dbReference>
<evidence type="ECO:0000256" key="1">
    <source>
        <dbReference type="ARBA" id="ARBA00004123"/>
    </source>
</evidence>
<comment type="similarity">
    <text evidence="2">Belongs to the eukaryotic RPC7 RNA polymerase subunit family.</text>
</comment>
<feature type="region of interest" description="Disordered" evidence="4">
    <location>
        <begin position="27"/>
        <end position="58"/>
    </location>
</feature>
<dbReference type="AlphaFoldDB" id="A0AAV9JCP9"/>
<evidence type="ECO:0000256" key="4">
    <source>
        <dbReference type="SAM" id="MobiDB-lite"/>
    </source>
</evidence>
<evidence type="ECO:0000313" key="6">
    <source>
        <dbReference type="Proteomes" id="UP001324427"/>
    </source>
</evidence>
<protein>
    <recommendedName>
        <fullName evidence="7">DNA-directed RNA polymerase III subunit</fullName>
    </recommendedName>
</protein>
<organism evidence="5 6">
    <name type="scientific">Oleoguttula mirabilis</name>
    <dbReference type="NCBI Taxonomy" id="1507867"/>
    <lineage>
        <taxon>Eukaryota</taxon>
        <taxon>Fungi</taxon>
        <taxon>Dikarya</taxon>
        <taxon>Ascomycota</taxon>
        <taxon>Pezizomycotina</taxon>
        <taxon>Dothideomycetes</taxon>
        <taxon>Dothideomycetidae</taxon>
        <taxon>Mycosphaerellales</taxon>
        <taxon>Teratosphaeriaceae</taxon>
        <taxon>Oleoguttula</taxon>
    </lineage>
</organism>
<accession>A0AAV9JCP9</accession>